<evidence type="ECO:0000259" key="5">
    <source>
        <dbReference type="PROSITE" id="PS50977"/>
    </source>
</evidence>
<keyword evidence="3" id="KW-0804">Transcription</keyword>
<gene>
    <name evidence="6" type="ORF">SAMN05216251_114139</name>
</gene>
<protein>
    <submittedName>
        <fullName evidence="6">Transcriptional regulator, TetR family</fullName>
    </submittedName>
</protein>
<dbReference type="InterPro" id="IPR001647">
    <property type="entry name" value="HTH_TetR"/>
</dbReference>
<evidence type="ECO:0000256" key="3">
    <source>
        <dbReference type="ARBA" id="ARBA00023163"/>
    </source>
</evidence>
<keyword evidence="1" id="KW-0805">Transcription regulation</keyword>
<feature type="DNA-binding region" description="H-T-H motif" evidence="4">
    <location>
        <begin position="24"/>
        <end position="43"/>
    </location>
</feature>
<dbReference type="SUPFAM" id="SSF48498">
    <property type="entry name" value="Tetracyclin repressor-like, C-terminal domain"/>
    <property type="match status" value="1"/>
</dbReference>
<evidence type="ECO:0000256" key="2">
    <source>
        <dbReference type="ARBA" id="ARBA00023125"/>
    </source>
</evidence>
<keyword evidence="7" id="KW-1185">Reference proteome</keyword>
<dbReference type="Proteomes" id="UP000199323">
    <property type="component" value="Unassembled WGS sequence"/>
</dbReference>
<accession>A0A1I2IVX8</accession>
<feature type="domain" description="HTH tetR-type" evidence="5">
    <location>
        <begin position="1"/>
        <end position="61"/>
    </location>
</feature>
<dbReference type="Gene3D" id="1.10.357.10">
    <property type="entry name" value="Tetracycline Repressor, domain 2"/>
    <property type="match status" value="1"/>
</dbReference>
<proteinExistence type="predicted"/>
<evidence type="ECO:0000256" key="1">
    <source>
        <dbReference type="ARBA" id="ARBA00023015"/>
    </source>
</evidence>
<dbReference type="STRING" id="380248.SAMN05216251_114139"/>
<dbReference type="SUPFAM" id="SSF46689">
    <property type="entry name" value="Homeodomain-like"/>
    <property type="match status" value="1"/>
</dbReference>
<dbReference type="InterPro" id="IPR025996">
    <property type="entry name" value="MT1864/Rv1816-like_C"/>
</dbReference>
<dbReference type="PANTHER" id="PTHR30055">
    <property type="entry name" value="HTH-TYPE TRANSCRIPTIONAL REGULATOR RUTR"/>
    <property type="match status" value="1"/>
</dbReference>
<reference evidence="6 7" key="1">
    <citation type="submission" date="2016-10" db="EMBL/GenBank/DDBJ databases">
        <authorList>
            <person name="de Groot N.N."/>
        </authorList>
    </citation>
    <scope>NUCLEOTIDE SEQUENCE [LARGE SCALE GENOMIC DNA]</scope>
    <source>
        <strain evidence="6 7">CGMCC 4.3510</strain>
    </source>
</reference>
<dbReference type="InterPro" id="IPR036271">
    <property type="entry name" value="Tet_transcr_reg_TetR-rel_C_sf"/>
</dbReference>
<dbReference type="Pfam" id="PF00440">
    <property type="entry name" value="TetR_N"/>
    <property type="match status" value="1"/>
</dbReference>
<dbReference type="GO" id="GO:0000976">
    <property type="term" value="F:transcription cis-regulatory region binding"/>
    <property type="evidence" value="ECO:0007669"/>
    <property type="project" value="TreeGrafter"/>
</dbReference>
<dbReference type="Pfam" id="PF13305">
    <property type="entry name" value="TetR_C_33"/>
    <property type="match status" value="1"/>
</dbReference>
<dbReference type="OrthoDB" id="3784817at2"/>
<dbReference type="EMBL" id="FONG01000014">
    <property type="protein sequence ID" value="SFF44681.1"/>
    <property type="molecule type" value="Genomic_DNA"/>
</dbReference>
<dbReference type="AlphaFoldDB" id="A0A1I2IVX8"/>
<organism evidence="6 7">
    <name type="scientific">Actinacidiphila alni</name>
    <dbReference type="NCBI Taxonomy" id="380248"/>
    <lineage>
        <taxon>Bacteria</taxon>
        <taxon>Bacillati</taxon>
        <taxon>Actinomycetota</taxon>
        <taxon>Actinomycetes</taxon>
        <taxon>Kitasatosporales</taxon>
        <taxon>Streptomycetaceae</taxon>
        <taxon>Actinacidiphila</taxon>
    </lineage>
</organism>
<keyword evidence="2 4" id="KW-0238">DNA-binding</keyword>
<dbReference type="InterPro" id="IPR009057">
    <property type="entry name" value="Homeodomain-like_sf"/>
</dbReference>
<evidence type="ECO:0000256" key="4">
    <source>
        <dbReference type="PROSITE-ProRule" id="PRU00335"/>
    </source>
</evidence>
<dbReference type="PRINTS" id="PR00455">
    <property type="entry name" value="HTHTETR"/>
</dbReference>
<dbReference type="GO" id="GO:0003700">
    <property type="term" value="F:DNA-binding transcription factor activity"/>
    <property type="evidence" value="ECO:0007669"/>
    <property type="project" value="TreeGrafter"/>
</dbReference>
<evidence type="ECO:0000313" key="6">
    <source>
        <dbReference type="EMBL" id="SFF44681.1"/>
    </source>
</evidence>
<dbReference type="RefSeq" id="WP_093715566.1">
    <property type="nucleotide sequence ID" value="NZ_FONG01000014.1"/>
</dbReference>
<dbReference type="PANTHER" id="PTHR30055:SF209">
    <property type="entry name" value="POSSIBLE TRANSCRIPTIONAL REGULATORY PROTEIN (PROBABLY TETR-FAMILY)"/>
    <property type="match status" value="1"/>
</dbReference>
<dbReference type="PROSITE" id="PS50977">
    <property type="entry name" value="HTH_TETR_2"/>
    <property type="match status" value="1"/>
</dbReference>
<name>A0A1I2IVX8_9ACTN</name>
<dbReference type="InterPro" id="IPR050109">
    <property type="entry name" value="HTH-type_TetR-like_transc_reg"/>
</dbReference>
<sequence>MDVRTRILEAAAGLLSRSADADVSTRAVCEAAGVGAPILYRHFGDKEGLLSAVVDFGFERYLAAKRVPRPSSDPVADLREGWDNHVRFAVENPNYYRLMYSPGLSVPPAAAAEAQRLLHEVIERIAAAGRLRVAPETATRMVMSANAGVALSLISRPALYPDPDFSPRVRDALVASITTPEATGTARPADATLPTAAATLAARLRTTPPTSLTPPETALLQQWLAILADTPAD</sequence>
<evidence type="ECO:0000313" key="7">
    <source>
        <dbReference type="Proteomes" id="UP000199323"/>
    </source>
</evidence>